<keyword evidence="3" id="KW-1133">Transmembrane helix</keyword>
<dbReference type="GO" id="GO:0000139">
    <property type="term" value="C:Golgi membrane"/>
    <property type="evidence" value="ECO:0007669"/>
    <property type="project" value="UniProtKB-SubCell"/>
</dbReference>
<dbReference type="EMBL" id="CP136893">
    <property type="protein sequence ID" value="WOL05050.1"/>
    <property type="molecule type" value="Genomic_DNA"/>
</dbReference>
<sequence>MLQQSRMWAAFNPVDLRRAPPPRPLQLPGLRPRPQEDPEWYELVTKSSPMLRAHHVKYRTRLIEADKLLRGYQAVPVCRSGAADGIAGLWKNVNCPLALVGLPREIYEREWDVVMIDAPKGYFAMAPEADGGSLHGDCDDVRATWGGRHRCVHPRRGSEGGEGVRLGVPL</sequence>
<evidence type="ECO:0000313" key="6">
    <source>
        <dbReference type="Proteomes" id="UP001327560"/>
    </source>
</evidence>
<evidence type="ECO:0000256" key="2">
    <source>
        <dbReference type="ARBA" id="ARBA00022692"/>
    </source>
</evidence>
<comment type="subcellular location">
    <subcellularLocation>
        <location evidence="1">Golgi apparatus membrane</location>
        <topology evidence="1">Single-pass membrane protein</topology>
    </subcellularLocation>
</comment>
<evidence type="ECO:0000256" key="1">
    <source>
        <dbReference type="ARBA" id="ARBA00004194"/>
    </source>
</evidence>
<dbReference type="AlphaFoldDB" id="A0AAQ3KAR7"/>
<dbReference type="GO" id="GO:0032259">
    <property type="term" value="P:methylation"/>
    <property type="evidence" value="ECO:0007669"/>
    <property type="project" value="UniProtKB-KW"/>
</dbReference>
<gene>
    <name evidence="5" type="ORF">Cni_G13773</name>
</gene>
<dbReference type="GO" id="GO:0045492">
    <property type="term" value="P:xylan biosynthetic process"/>
    <property type="evidence" value="ECO:0007669"/>
    <property type="project" value="InterPro"/>
</dbReference>
<reference evidence="5 6" key="1">
    <citation type="submission" date="2023-10" db="EMBL/GenBank/DDBJ databases">
        <title>Chromosome-scale genome assembly provides insights into flower coloration mechanisms of Canna indica.</title>
        <authorList>
            <person name="Li C."/>
        </authorList>
    </citation>
    <scope>NUCLEOTIDE SEQUENCE [LARGE SCALE GENOMIC DNA]</scope>
    <source>
        <tissue evidence="5">Flower</tissue>
    </source>
</reference>
<keyword evidence="5" id="KW-0808">Transferase</keyword>
<keyword evidence="2" id="KW-0812">Transmembrane</keyword>
<evidence type="ECO:0000256" key="4">
    <source>
        <dbReference type="ARBA" id="ARBA00023136"/>
    </source>
</evidence>
<name>A0AAQ3KAR7_9LILI</name>
<accession>A0AAQ3KAR7</accession>
<dbReference type="GO" id="GO:0008168">
    <property type="term" value="F:methyltransferase activity"/>
    <property type="evidence" value="ECO:0007669"/>
    <property type="project" value="UniProtKB-KW"/>
</dbReference>
<dbReference type="PANTHER" id="PTHR31444">
    <property type="entry name" value="OS11G0490100 PROTEIN"/>
    <property type="match status" value="1"/>
</dbReference>
<organism evidence="5 6">
    <name type="scientific">Canna indica</name>
    <name type="common">Indian-shot</name>
    <dbReference type="NCBI Taxonomy" id="4628"/>
    <lineage>
        <taxon>Eukaryota</taxon>
        <taxon>Viridiplantae</taxon>
        <taxon>Streptophyta</taxon>
        <taxon>Embryophyta</taxon>
        <taxon>Tracheophyta</taxon>
        <taxon>Spermatophyta</taxon>
        <taxon>Magnoliopsida</taxon>
        <taxon>Liliopsida</taxon>
        <taxon>Zingiberales</taxon>
        <taxon>Cannaceae</taxon>
        <taxon>Canna</taxon>
    </lineage>
</organism>
<keyword evidence="4" id="KW-0472">Membrane</keyword>
<dbReference type="InterPro" id="IPR006514">
    <property type="entry name" value="IRX15/GXM/AGM"/>
</dbReference>
<evidence type="ECO:0000313" key="5">
    <source>
        <dbReference type="EMBL" id="WOL05050.1"/>
    </source>
</evidence>
<keyword evidence="5" id="KW-0489">Methyltransferase</keyword>
<proteinExistence type="predicted"/>
<dbReference type="Proteomes" id="UP001327560">
    <property type="component" value="Chromosome 4"/>
</dbReference>
<dbReference type="Pfam" id="PF21729">
    <property type="entry name" value="IRX15_IRX15L_GXM"/>
    <property type="match status" value="1"/>
</dbReference>
<keyword evidence="6" id="KW-1185">Reference proteome</keyword>
<evidence type="ECO:0000256" key="3">
    <source>
        <dbReference type="ARBA" id="ARBA00022989"/>
    </source>
</evidence>
<protein>
    <submittedName>
        <fullName evidence="5">Methyltransferase</fullName>
    </submittedName>
</protein>